<protein>
    <recommendedName>
        <fullName evidence="2">Fibronectin type-III domain-containing protein</fullName>
    </recommendedName>
</protein>
<accession>A0A450V9S7</accession>
<name>A0A450V9S7_9GAMM</name>
<evidence type="ECO:0000313" key="1">
    <source>
        <dbReference type="EMBL" id="VFK01551.1"/>
    </source>
</evidence>
<evidence type="ECO:0008006" key="2">
    <source>
        <dbReference type="Google" id="ProtNLM"/>
    </source>
</evidence>
<dbReference type="AlphaFoldDB" id="A0A450V9S7"/>
<dbReference type="EMBL" id="CAADFH010000151">
    <property type="protein sequence ID" value="VFK01551.1"/>
    <property type="molecule type" value="Genomic_DNA"/>
</dbReference>
<organism evidence="1">
    <name type="scientific">Candidatus Kentrum sp. LFY</name>
    <dbReference type="NCBI Taxonomy" id="2126342"/>
    <lineage>
        <taxon>Bacteria</taxon>
        <taxon>Pseudomonadati</taxon>
        <taxon>Pseudomonadota</taxon>
        <taxon>Gammaproteobacteria</taxon>
        <taxon>Candidatus Kentrum</taxon>
    </lineage>
</organism>
<gene>
    <name evidence="1" type="ORF">BECKLFY1418A_GA0070994_11512</name>
</gene>
<reference evidence="1" key="1">
    <citation type="submission" date="2019-02" db="EMBL/GenBank/DDBJ databases">
        <authorList>
            <person name="Gruber-Vodicka R. H."/>
            <person name="Seah K. B. B."/>
        </authorList>
    </citation>
    <scope>NUCLEOTIDE SEQUENCE</scope>
    <source>
        <strain evidence="1">BECK_M6</strain>
    </source>
</reference>
<sequence>MAFSTEITLTGQPRGKELEYGVVAANKAGEGPVNNTVMAVFVRRARGVRVTSHFAED</sequence>
<proteinExistence type="predicted"/>